<dbReference type="SUPFAM" id="SSF81324">
    <property type="entry name" value="Voltage-gated potassium channels"/>
    <property type="match status" value="1"/>
</dbReference>
<evidence type="ECO:0000256" key="10">
    <source>
        <dbReference type="ARBA" id="ARBA00023303"/>
    </source>
</evidence>
<keyword evidence="5" id="KW-0631">Potassium channel</keyword>
<feature type="transmembrane region" description="Helical" evidence="12">
    <location>
        <begin position="88"/>
        <end position="113"/>
    </location>
</feature>
<organism evidence="14">
    <name type="scientific">marine sediment metagenome</name>
    <dbReference type="NCBI Taxonomy" id="412755"/>
    <lineage>
        <taxon>unclassified sequences</taxon>
        <taxon>metagenomes</taxon>
        <taxon>ecological metagenomes</taxon>
    </lineage>
</organism>
<dbReference type="AlphaFoldDB" id="X1K9D9"/>
<evidence type="ECO:0000256" key="11">
    <source>
        <dbReference type="SAM" id="Coils"/>
    </source>
</evidence>
<feature type="domain" description="Ion transport" evidence="13">
    <location>
        <begin position="8"/>
        <end position="119"/>
    </location>
</feature>
<protein>
    <recommendedName>
        <fullName evidence="13">Ion transport domain-containing protein</fullName>
    </recommendedName>
</protein>
<gene>
    <name evidence="14" type="ORF">S06H3_22984</name>
</gene>
<accession>X1K9D9</accession>
<evidence type="ECO:0000256" key="7">
    <source>
        <dbReference type="ARBA" id="ARBA00022989"/>
    </source>
</evidence>
<evidence type="ECO:0000256" key="9">
    <source>
        <dbReference type="ARBA" id="ARBA00023136"/>
    </source>
</evidence>
<keyword evidence="11" id="KW-0175">Coiled coil</keyword>
<comment type="caution">
    <text evidence="14">The sequence shown here is derived from an EMBL/GenBank/DDBJ whole genome shotgun (WGS) entry which is preliminary data.</text>
</comment>
<evidence type="ECO:0000256" key="8">
    <source>
        <dbReference type="ARBA" id="ARBA00023065"/>
    </source>
</evidence>
<keyword evidence="7 12" id="KW-1133">Transmembrane helix</keyword>
<keyword evidence="6" id="KW-0630">Potassium</keyword>
<dbReference type="GO" id="GO:0008076">
    <property type="term" value="C:voltage-gated potassium channel complex"/>
    <property type="evidence" value="ECO:0007669"/>
    <property type="project" value="InterPro"/>
</dbReference>
<keyword evidence="4 12" id="KW-0812">Transmembrane</keyword>
<dbReference type="EMBL" id="BARV01012400">
    <property type="protein sequence ID" value="GAI03622.1"/>
    <property type="molecule type" value="Genomic_DNA"/>
</dbReference>
<evidence type="ECO:0000259" key="13">
    <source>
        <dbReference type="Pfam" id="PF00520"/>
    </source>
</evidence>
<evidence type="ECO:0000256" key="12">
    <source>
        <dbReference type="SAM" id="Phobius"/>
    </source>
</evidence>
<comment type="subcellular location">
    <subcellularLocation>
        <location evidence="1">Membrane</location>
        <topology evidence="1">Multi-pass membrane protein</topology>
    </subcellularLocation>
</comment>
<dbReference type="InterPro" id="IPR005821">
    <property type="entry name" value="Ion_trans_dom"/>
</dbReference>
<evidence type="ECO:0000256" key="3">
    <source>
        <dbReference type="ARBA" id="ARBA00022538"/>
    </source>
</evidence>
<dbReference type="Pfam" id="PF00520">
    <property type="entry name" value="Ion_trans"/>
    <property type="match status" value="1"/>
</dbReference>
<evidence type="ECO:0000256" key="1">
    <source>
        <dbReference type="ARBA" id="ARBA00004141"/>
    </source>
</evidence>
<sequence>LEFALLGRYSKAVFILKKALKEKKEELVLVIFIVFLLLIIFSSLMYFIEKEAQPEAFSSIPEAMWWGIITLTTVGYGDVYPITSLGKILGALIAFLGIGMFALPAGILGSGLVEVARKKEINTDKSIEELSINKTATCSNINKKIENLEEKLKGAAEELKLLKKLLK</sequence>
<evidence type="ECO:0000256" key="6">
    <source>
        <dbReference type="ARBA" id="ARBA00022958"/>
    </source>
</evidence>
<keyword evidence="10" id="KW-0407">Ion channel</keyword>
<evidence type="ECO:0000256" key="4">
    <source>
        <dbReference type="ARBA" id="ARBA00022692"/>
    </source>
</evidence>
<name>X1K9D9_9ZZZZ</name>
<dbReference type="GO" id="GO:0001508">
    <property type="term" value="P:action potential"/>
    <property type="evidence" value="ECO:0007669"/>
    <property type="project" value="TreeGrafter"/>
</dbReference>
<feature type="coiled-coil region" evidence="11">
    <location>
        <begin position="138"/>
        <end position="165"/>
    </location>
</feature>
<dbReference type="PANTHER" id="PTHR11537">
    <property type="entry name" value="VOLTAGE-GATED POTASSIUM CHANNEL"/>
    <property type="match status" value="1"/>
</dbReference>
<dbReference type="PRINTS" id="PR00169">
    <property type="entry name" value="KCHANNEL"/>
</dbReference>
<feature type="transmembrane region" description="Helical" evidence="12">
    <location>
        <begin position="27"/>
        <end position="48"/>
    </location>
</feature>
<keyword evidence="8" id="KW-0406">Ion transport</keyword>
<keyword evidence="9 12" id="KW-0472">Membrane</keyword>
<keyword evidence="3" id="KW-0633">Potassium transport</keyword>
<dbReference type="Gene3D" id="1.10.287.70">
    <property type="match status" value="1"/>
</dbReference>
<evidence type="ECO:0000313" key="14">
    <source>
        <dbReference type="EMBL" id="GAI03622.1"/>
    </source>
</evidence>
<proteinExistence type="predicted"/>
<keyword evidence="2" id="KW-0813">Transport</keyword>
<dbReference type="GO" id="GO:0005249">
    <property type="term" value="F:voltage-gated potassium channel activity"/>
    <property type="evidence" value="ECO:0007669"/>
    <property type="project" value="InterPro"/>
</dbReference>
<dbReference type="InterPro" id="IPR028325">
    <property type="entry name" value="VG_K_chnl"/>
</dbReference>
<evidence type="ECO:0000256" key="2">
    <source>
        <dbReference type="ARBA" id="ARBA00022448"/>
    </source>
</evidence>
<reference evidence="14" key="1">
    <citation type="journal article" date="2014" name="Front. Microbiol.">
        <title>High frequency of phylogenetically diverse reductive dehalogenase-homologous genes in deep subseafloor sedimentary metagenomes.</title>
        <authorList>
            <person name="Kawai M."/>
            <person name="Futagami T."/>
            <person name="Toyoda A."/>
            <person name="Takaki Y."/>
            <person name="Nishi S."/>
            <person name="Hori S."/>
            <person name="Arai W."/>
            <person name="Tsubouchi T."/>
            <person name="Morono Y."/>
            <person name="Uchiyama I."/>
            <person name="Ito T."/>
            <person name="Fujiyama A."/>
            <person name="Inagaki F."/>
            <person name="Takami H."/>
        </authorList>
    </citation>
    <scope>NUCLEOTIDE SEQUENCE</scope>
    <source>
        <strain evidence="14">Expedition CK06-06</strain>
    </source>
</reference>
<evidence type="ECO:0000256" key="5">
    <source>
        <dbReference type="ARBA" id="ARBA00022826"/>
    </source>
</evidence>
<feature type="non-terminal residue" evidence="14">
    <location>
        <position position="1"/>
    </location>
</feature>
<dbReference type="FunFam" id="1.10.287.70:FF:000028">
    <property type="entry name" value="potassium voltage-gated channel subfamily D member 3"/>
    <property type="match status" value="1"/>
</dbReference>
<dbReference type="PANTHER" id="PTHR11537:SF254">
    <property type="entry name" value="POTASSIUM VOLTAGE-GATED CHANNEL PROTEIN SHAB"/>
    <property type="match status" value="1"/>
</dbReference>